<dbReference type="InterPro" id="IPR008893">
    <property type="entry name" value="WGR_domain"/>
</dbReference>
<sequence length="203" mass="22976">MPVRLCMLMAIVLVTAVDNLVIFVLRISSSYDAIAVLHTDMELHQHWVLRSWGCISTEIGGLKAECFVSLDAVMQHLHNPFLEKTGIPRLAERAYFVEMPYRFIPVELEQFGPNDPVTGVAYPIGQLVTSAEIKDDLRHNEYLICDTDQGKQHCLVRVKFKFTNSKTHFHSMLPLQLGVAHSALFKGVGQTNFHLLMLQSRCP</sequence>
<dbReference type="InterPro" id="IPR036930">
    <property type="entry name" value="WGR_dom_sf"/>
</dbReference>
<dbReference type="STRING" id="6210.W6U8E5"/>
<dbReference type="AlphaFoldDB" id="W6U8E5"/>
<dbReference type="SUPFAM" id="SSF142921">
    <property type="entry name" value="WGR domain-like"/>
    <property type="match status" value="1"/>
</dbReference>
<keyword evidence="3" id="KW-1185">Reference proteome</keyword>
<comment type="caution">
    <text evidence="2">The sequence shown here is derived from an EMBL/GenBank/DDBJ whole genome shotgun (WGS) entry which is preliminary data.</text>
</comment>
<feature type="domain" description="WGR" evidence="1">
    <location>
        <begin position="1"/>
        <end position="103"/>
    </location>
</feature>
<organism evidence="2 3">
    <name type="scientific">Echinococcus granulosus</name>
    <name type="common">Hydatid tapeworm</name>
    <dbReference type="NCBI Taxonomy" id="6210"/>
    <lineage>
        <taxon>Eukaryota</taxon>
        <taxon>Metazoa</taxon>
        <taxon>Spiralia</taxon>
        <taxon>Lophotrochozoa</taxon>
        <taxon>Platyhelminthes</taxon>
        <taxon>Cestoda</taxon>
        <taxon>Eucestoda</taxon>
        <taxon>Cyclophyllidea</taxon>
        <taxon>Taeniidae</taxon>
        <taxon>Echinococcus</taxon>
        <taxon>Echinococcus granulosus group</taxon>
    </lineage>
</organism>
<evidence type="ECO:0000313" key="3">
    <source>
        <dbReference type="Proteomes" id="UP000019149"/>
    </source>
</evidence>
<dbReference type="CTD" id="36346146"/>
<proteinExistence type="predicted"/>
<dbReference type="RefSeq" id="XP_024345908.1">
    <property type="nucleotide sequence ID" value="XM_024499680.1"/>
</dbReference>
<dbReference type="GeneID" id="36346146"/>
<dbReference type="KEGG" id="egl:EGR_10431"/>
<name>W6U8E5_ECHGR</name>
<protein>
    <submittedName>
        <fullName evidence="2">Poly [ADP-ribose] polymerase</fullName>
    </submittedName>
</protein>
<dbReference type="PROSITE" id="PS51977">
    <property type="entry name" value="WGR"/>
    <property type="match status" value="1"/>
</dbReference>
<evidence type="ECO:0000259" key="1">
    <source>
        <dbReference type="PROSITE" id="PS51977"/>
    </source>
</evidence>
<dbReference type="Proteomes" id="UP000019149">
    <property type="component" value="Unassembled WGS sequence"/>
</dbReference>
<evidence type="ECO:0000313" key="2">
    <source>
        <dbReference type="EMBL" id="EUB54712.1"/>
    </source>
</evidence>
<accession>W6U8E5</accession>
<reference evidence="2 3" key="1">
    <citation type="journal article" date="2013" name="Nat. Genet.">
        <title>The genome of the hydatid tapeworm Echinococcus granulosus.</title>
        <authorList>
            <person name="Zheng H."/>
            <person name="Zhang W."/>
            <person name="Zhang L."/>
            <person name="Zhang Z."/>
            <person name="Li J."/>
            <person name="Lu G."/>
            <person name="Zhu Y."/>
            <person name="Wang Y."/>
            <person name="Huang Y."/>
            <person name="Liu J."/>
            <person name="Kang H."/>
            <person name="Chen J."/>
            <person name="Wang L."/>
            <person name="Chen A."/>
            <person name="Yu S."/>
            <person name="Gao Z."/>
            <person name="Jin L."/>
            <person name="Gu W."/>
            <person name="Wang Z."/>
            <person name="Zhao L."/>
            <person name="Shi B."/>
            <person name="Wen H."/>
            <person name="Lin R."/>
            <person name="Jones M.K."/>
            <person name="Brejova B."/>
            <person name="Vinar T."/>
            <person name="Zhao G."/>
            <person name="McManus D.P."/>
            <person name="Chen Z."/>
            <person name="Zhou Y."/>
            <person name="Wang S."/>
        </authorList>
    </citation>
    <scope>NUCLEOTIDE SEQUENCE [LARGE SCALE GENOMIC DNA]</scope>
</reference>
<gene>
    <name evidence="2" type="ORF">EGR_10431</name>
</gene>
<dbReference type="EMBL" id="APAU02000219">
    <property type="protein sequence ID" value="EUB54712.1"/>
    <property type="molecule type" value="Genomic_DNA"/>
</dbReference>